<dbReference type="OrthoDB" id="1668230at2759"/>
<dbReference type="Proteomes" id="UP000683360">
    <property type="component" value="Unassembled WGS sequence"/>
</dbReference>
<feature type="domain" description="BROMI N-terminal" evidence="3">
    <location>
        <begin position="13"/>
        <end position="129"/>
    </location>
</feature>
<evidence type="ECO:0000256" key="1">
    <source>
        <dbReference type="SAM" id="MobiDB-lite"/>
    </source>
</evidence>
<reference evidence="4" key="1">
    <citation type="submission" date="2021-03" db="EMBL/GenBank/DDBJ databases">
        <authorList>
            <person name="Bekaert M."/>
        </authorList>
    </citation>
    <scope>NUCLEOTIDE SEQUENCE</scope>
</reference>
<dbReference type="EMBL" id="CAJPWZ010000491">
    <property type="protein sequence ID" value="CAG2194705.1"/>
    <property type="molecule type" value="Genomic_DNA"/>
</dbReference>
<feature type="compositionally biased region" description="Basic and acidic residues" evidence="1">
    <location>
        <begin position="132"/>
        <end position="143"/>
    </location>
</feature>
<feature type="region of interest" description="Disordered" evidence="1">
    <location>
        <begin position="132"/>
        <end position="152"/>
    </location>
</feature>
<dbReference type="Pfam" id="PF23431">
    <property type="entry name" value="BROMI_N"/>
    <property type="match status" value="1"/>
</dbReference>
<sequence>MSWKGLEGEDLVQNLRQLVISFEPQIREAGTVDQSEEALYHLEENDEHFHRHEFVKVLRRKIEDIIGPLAEEEIERFESSIHDSNGQETLINKITDKILHSRHYNDLSKKLRGNVQGAVDELIRNFDAEFDGNSHHETSDHPIRRSYMSDEDDESCGSSFGQGMFFNNHEIMQQVAEKMSRHRDNVVRVEALQTLNQNLPADFISSDHWPTMKRHLIDALDESNVQIMHLSTKFITRAFTNTSPQTREVYTLLVEYLISQFNAKKGNNIPNIKSGLDFTNPRKCQINESCKFFRQKIIFRLLNEFQQETINYWIRYPDRYLEEIIESTLTLYAINQSGSQGGSSLQLSPVHFIALIDPKAQWFIKWMHGNYSRQCLLRMLEKYRPIVSIIKHKLIEQSNVYLPTSHIF</sequence>
<evidence type="ECO:0000259" key="3">
    <source>
        <dbReference type="Pfam" id="PF23431"/>
    </source>
</evidence>
<dbReference type="Pfam" id="PF14961">
    <property type="entry name" value="BROMI"/>
    <property type="match status" value="1"/>
</dbReference>
<proteinExistence type="predicted"/>
<accession>A0A8S3QHL8</accession>
<dbReference type="InterPro" id="IPR055391">
    <property type="entry name" value="BROMI_N"/>
</dbReference>
<evidence type="ECO:0000313" key="4">
    <source>
        <dbReference type="EMBL" id="CAG2194705.1"/>
    </source>
</evidence>
<dbReference type="InterPro" id="IPR032735">
    <property type="entry name" value="BROMI_M"/>
</dbReference>
<gene>
    <name evidence="4" type="ORF">MEDL_9709</name>
</gene>
<dbReference type="SUPFAM" id="SSF48371">
    <property type="entry name" value="ARM repeat"/>
    <property type="match status" value="1"/>
</dbReference>
<protein>
    <submittedName>
        <fullName evidence="4">Uncharacterized protein</fullName>
    </submittedName>
</protein>
<comment type="caution">
    <text evidence="4">The sequence shown here is derived from an EMBL/GenBank/DDBJ whole genome shotgun (WGS) entry which is preliminary data.</text>
</comment>
<feature type="domain" description="BROMI middle region" evidence="2">
    <location>
        <begin position="171"/>
        <end position="388"/>
    </location>
</feature>
<name>A0A8S3QHL8_MYTED</name>
<evidence type="ECO:0000313" key="5">
    <source>
        <dbReference type="Proteomes" id="UP000683360"/>
    </source>
</evidence>
<organism evidence="4 5">
    <name type="scientific">Mytilus edulis</name>
    <name type="common">Blue mussel</name>
    <dbReference type="NCBI Taxonomy" id="6550"/>
    <lineage>
        <taxon>Eukaryota</taxon>
        <taxon>Metazoa</taxon>
        <taxon>Spiralia</taxon>
        <taxon>Lophotrochozoa</taxon>
        <taxon>Mollusca</taxon>
        <taxon>Bivalvia</taxon>
        <taxon>Autobranchia</taxon>
        <taxon>Pteriomorphia</taxon>
        <taxon>Mytilida</taxon>
        <taxon>Mytiloidea</taxon>
        <taxon>Mytilidae</taxon>
        <taxon>Mytilinae</taxon>
        <taxon>Mytilus</taxon>
    </lineage>
</organism>
<dbReference type="InterPro" id="IPR016024">
    <property type="entry name" value="ARM-type_fold"/>
</dbReference>
<evidence type="ECO:0000259" key="2">
    <source>
        <dbReference type="Pfam" id="PF14961"/>
    </source>
</evidence>
<keyword evidence="5" id="KW-1185">Reference proteome</keyword>
<dbReference type="AlphaFoldDB" id="A0A8S3QHL8"/>